<feature type="transmembrane region" description="Helical" evidence="1">
    <location>
        <begin position="721"/>
        <end position="741"/>
    </location>
</feature>
<dbReference type="GO" id="GO:0042910">
    <property type="term" value="F:xenobiotic transmembrane transporter activity"/>
    <property type="evidence" value="ECO:0007669"/>
    <property type="project" value="TreeGrafter"/>
</dbReference>
<gene>
    <name evidence="2" type="primary">ttgB_1</name>
    <name evidence="2" type="ORF">GAK31_00229</name>
</gene>
<feature type="transmembrane region" description="Helical" evidence="1">
    <location>
        <begin position="155"/>
        <end position="175"/>
    </location>
</feature>
<name>A0A7V8FIX1_STEMA</name>
<keyword evidence="1" id="KW-0812">Transmembrane</keyword>
<protein>
    <submittedName>
        <fullName evidence="2">Toluene efflux pump membrane transporter TtgB</fullName>
    </submittedName>
</protein>
<dbReference type="PANTHER" id="PTHR32063:SF77">
    <property type="entry name" value="ACR FAMILY TRANSPORT PROTEIN"/>
    <property type="match status" value="1"/>
</dbReference>
<evidence type="ECO:0000313" key="3">
    <source>
        <dbReference type="Proteomes" id="UP000487117"/>
    </source>
</evidence>
<dbReference type="Proteomes" id="UP000487117">
    <property type="component" value="Unassembled WGS sequence"/>
</dbReference>
<feature type="transmembrane region" description="Helical" evidence="1">
    <location>
        <begin position="104"/>
        <end position="121"/>
    </location>
</feature>
<sequence>MALAARADDVAALPITLADGSLLRLDEVARVRDGHALRTLAATFNGAPVIGVEVFRARDRDQLALAAGVAEALQQLVREHPGLQARPVLNRVDYTHEQYRGSMQMLWEGALLAVLVVAGFLRDLRATLVAAAALPLSILPTFIGMQWLGYSLNTLTLLALAVIVGILVDDAIVEVENIQRHRAAGRPIREVTEHAVNEIALAVLATTLTLVVVFLPTALMGGVPGLFFRQFGWTTAIAVLASLLVARLVTPLLAVALLRDTPPGRHDGAQAAADGAMTRAYLRLAAAALRWPLRTLLLALATVLVALLLATRLPAGLVPAADLGYTSVQLELPPGGSLAATMARAEQARLQLAGIAGVRDVYVAAGASPAGPDGGVRADPGRASLQVLLQPAAARVSQQQIEARIRTALQAVPGARFAVGAGALGERLELVLSSDSPAALAQAAAALMAGMHGIAGLSNVRTTAGPERPEIVVRPRAAVAAEQGVSAAALGDTVRIASSGDFSAALPRLSLEQRQLDVRVHLPRALLAQESTLVNLQVRGRAGLLPLTSVADITLESGPAQVDRFDRVRQVTLVADLGGVPLGTALAQVRALPAVQALPPAVTLLRGGDAEWAGELAASFGWAMLLAVVCVYGVLVLLLGDLVQPLTILTAIPLSACGAVAALVLAGAELNIPSLLGVVMLMGIVSKNAILLVEHANTAMRAGQASGDALLDACRTRARPILMTSMAMVAGMLPIALGVGADASFRQPMAVAVIGGLLSSTALSLLVVPAACQALWGLAGKRRLAREGAG</sequence>
<reference evidence="3" key="1">
    <citation type="journal article" date="2020" name="MBio">
        <title>Horizontal gene transfer to a defensive symbiont with a reduced genome amongst a multipartite beetle microbiome.</title>
        <authorList>
            <person name="Waterworth S.C."/>
            <person name="Florez L.V."/>
            <person name="Rees E.R."/>
            <person name="Hertweck C."/>
            <person name="Kaltenpoth M."/>
            <person name="Kwan J.C."/>
        </authorList>
    </citation>
    <scope>NUCLEOTIDE SEQUENCE [LARGE SCALE GENOMIC DNA]</scope>
</reference>
<dbReference type="Gene3D" id="3.30.70.1320">
    <property type="entry name" value="Multidrug efflux transporter AcrB pore domain like"/>
    <property type="match status" value="1"/>
</dbReference>
<dbReference type="Gene3D" id="3.30.70.1440">
    <property type="entry name" value="Multidrug efflux transporter AcrB pore domain"/>
    <property type="match status" value="1"/>
</dbReference>
<keyword evidence="1" id="KW-0472">Membrane</keyword>
<evidence type="ECO:0000313" key="2">
    <source>
        <dbReference type="EMBL" id="KAF1016970.1"/>
    </source>
</evidence>
<dbReference type="SUPFAM" id="SSF82693">
    <property type="entry name" value="Multidrug efflux transporter AcrB pore domain, PN1, PN2, PC1 and PC2 subdomains"/>
    <property type="match status" value="1"/>
</dbReference>
<dbReference type="Gene3D" id="1.20.1640.10">
    <property type="entry name" value="Multidrug efflux transporter AcrB transmembrane domain"/>
    <property type="match status" value="2"/>
</dbReference>
<feature type="transmembrane region" description="Helical" evidence="1">
    <location>
        <begin position="753"/>
        <end position="776"/>
    </location>
</feature>
<dbReference type="PANTHER" id="PTHR32063">
    <property type="match status" value="1"/>
</dbReference>
<keyword evidence="1" id="KW-1133">Transmembrane helix</keyword>
<feature type="transmembrane region" description="Helical" evidence="1">
    <location>
        <begin position="291"/>
        <end position="310"/>
    </location>
</feature>
<feature type="transmembrane region" description="Helical" evidence="1">
    <location>
        <begin position="128"/>
        <end position="149"/>
    </location>
</feature>
<dbReference type="EMBL" id="WNDS01000001">
    <property type="protein sequence ID" value="KAF1016970.1"/>
    <property type="molecule type" value="Genomic_DNA"/>
</dbReference>
<feature type="transmembrane region" description="Helical" evidence="1">
    <location>
        <begin position="672"/>
        <end position="693"/>
    </location>
</feature>
<dbReference type="AlphaFoldDB" id="A0A7V8FIX1"/>
<dbReference type="InterPro" id="IPR001036">
    <property type="entry name" value="Acrflvin-R"/>
</dbReference>
<evidence type="ECO:0000256" key="1">
    <source>
        <dbReference type="SAM" id="Phobius"/>
    </source>
</evidence>
<feature type="transmembrane region" description="Helical" evidence="1">
    <location>
        <begin position="196"/>
        <end position="219"/>
    </location>
</feature>
<dbReference type="Gene3D" id="3.30.2090.10">
    <property type="entry name" value="Multidrug efflux transporter AcrB TolC docking domain, DN and DC subdomains"/>
    <property type="match status" value="2"/>
</dbReference>
<dbReference type="Pfam" id="PF00873">
    <property type="entry name" value="ACR_tran"/>
    <property type="match status" value="1"/>
</dbReference>
<feature type="transmembrane region" description="Helical" evidence="1">
    <location>
        <begin position="646"/>
        <end position="666"/>
    </location>
</feature>
<dbReference type="SUPFAM" id="SSF82866">
    <property type="entry name" value="Multidrug efflux transporter AcrB transmembrane domain"/>
    <property type="match status" value="2"/>
</dbReference>
<feature type="transmembrane region" description="Helical" evidence="1">
    <location>
        <begin position="231"/>
        <end position="258"/>
    </location>
</feature>
<proteinExistence type="predicted"/>
<dbReference type="InterPro" id="IPR027463">
    <property type="entry name" value="AcrB_DN_DC_subdom"/>
</dbReference>
<dbReference type="Gene3D" id="3.30.70.1430">
    <property type="entry name" value="Multidrug efflux transporter AcrB pore domain"/>
    <property type="match status" value="1"/>
</dbReference>
<organism evidence="2 3">
    <name type="scientific">Stenotrophomonas maltophilia</name>
    <name type="common">Pseudomonas maltophilia</name>
    <name type="synonym">Xanthomonas maltophilia</name>
    <dbReference type="NCBI Taxonomy" id="40324"/>
    <lineage>
        <taxon>Bacteria</taxon>
        <taxon>Pseudomonadati</taxon>
        <taxon>Pseudomonadota</taxon>
        <taxon>Gammaproteobacteria</taxon>
        <taxon>Lysobacterales</taxon>
        <taxon>Lysobacteraceae</taxon>
        <taxon>Stenotrophomonas</taxon>
        <taxon>Stenotrophomonas maltophilia group</taxon>
    </lineage>
</organism>
<dbReference type="PRINTS" id="PR00702">
    <property type="entry name" value="ACRIFLAVINRP"/>
</dbReference>
<comment type="caution">
    <text evidence="2">The sequence shown here is derived from an EMBL/GenBank/DDBJ whole genome shotgun (WGS) entry which is preliminary data.</text>
</comment>
<accession>A0A7V8FIX1</accession>
<dbReference type="GO" id="GO:0005886">
    <property type="term" value="C:plasma membrane"/>
    <property type="evidence" value="ECO:0007669"/>
    <property type="project" value="TreeGrafter"/>
</dbReference>
<feature type="transmembrane region" description="Helical" evidence="1">
    <location>
        <begin position="620"/>
        <end position="639"/>
    </location>
</feature>